<accession>A0A6G4RUP7</accession>
<keyword evidence="1" id="KW-0812">Transmembrane</keyword>
<dbReference type="RefSeq" id="WP_060877006.1">
    <property type="nucleotide sequence ID" value="NZ_CAJZXW010000017.1"/>
</dbReference>
<comment type="caution">
    <text evidence="2">The sequence shown here is derived from an EMBL/GenBank/DDBJ whole genome shotgun (WGS) entry which is preliminary data.</text>
</comment>
<keyword evidence="1" id="KW-0472">Membrane</keyword>
<name>A0A6G4RUP7_KLEPN</name>
<dbReference type="EMBL" id="JAAKYU010000013">
    <property type="protein sequence ID" value="NGM95206.1"/>
    <property type="molecule type" value="Genomic_DNA"/>
</dbReference>
<reference evidence="2" key="1">
    <citation type="submission" date="2020-02" db="EMBL/GenBank/DDBJ databases">
        <title>Klebsiella pneumoniae genome sequencing and assembly.</title>
        <authorList>
            <person name="Starkova P.S."/>
            <person name="Sulyan O.S."/>
            <person name="Likholetova D.V."/>
            <person name="Ageevets V.A."/>
            <person name="Lazareva I.V."/>
            <person name="Sopova J.V."/>
            <person name="Sidorenko S.V."/>
        </authorList>
    </citation>
    <scope>NUCLEOTIDE SEQUENCE</scope>
    <source>
        <strain evidence="2">1977</strain>
    </source>
</reference>
<sequence length="418" mass="49025">MPFLFIFAILFALVPIFWNFIVENYVAIGTVATAFAFLATAWAAFEARYSAKAAMKAVKLTSDSLYEMRKASFKQWFQLLLEQHAPMHDEVQNLISTDQDISIKFNINFLQSSFPTLSKKTEVIRYINHIVSILEFVDNDFYTTNASFNEKKQYVEQLTNRINSDVKLVIAILGLNVFDNGTYTPRRLNELLNKYDFFNRECFFKEAIEKINTLDDYVNELFYKNYRNYIEIYMKKNVLTHQVEIINPIANSNFKPKVKTSIAVIWAYNNLCHAYLKKSFDELPGFMKATIDIWLENSLTIKDEHNDIFRNYVGFDLNIQGHDTIKIKAIRQLKFLIDVYLKERGRVDPHSITLTKGTEKVHFVNFIPKIEEYEFNNALLKLEKNHEKKAIIRKILEVVNENIAFYKEQLDACTFNKN</sequence>
<evidence type="ECO:0000313" key="2">
    <source>
        <dbReference type="EMBL" id="NGM95206.1"/>
    </source>
</evidence>
<evidence type="ECO:0008006" key="3">
    <source>
        <dbReference type="Google" id="ProtNLM"/>
    </source>
</evidence>
<protein>
    <recommendedName>
        <fullName evidence="3">Phage abortive infection protein</fullName>
    </recommendedName>
</protein>
<feature type="transmembrane region" description="Helical" evidence="1">
    <location>
        <begin position="25"/>
        <end position="45"/>
    </location>
</feature>
<dbReference type="AlphaFoldDB" id="A0A6G4RUP7"/>
<evidence type="ECO:0000256" key="1">
    <source>
        <dbReference type="SAM" id="Phobius"/>
    </source>
</evidence>
<gene>
    <name evidence="2" type="ORF">G4V14_21955</name>
</gene>
<proteinExistence type="predicted"/>
<organism evidence="2">
    <name type="scientific">Klebsiella pneumoniae</name>
    <dbReference type="NCBI Taxonomy" id="573"/>
    <lineage>
        <taxon>Bacteria</taxon>
        <taxon>Pseudomonadati</taxon>
        <taxon>Pseudomonadota</taxon>
        <taxon>Gammaproteobacteria</taxon>
        <taxon>Enterobacterales</taxon>
        <taxon>Enterobacteriaceae</taxon>
        <taxon>Klebsiella/Raoultella group</taxon>
        <taxon>Klebsiella</taxon>
        <taxon>Klebsiella pneumoniae complex</taxon>
    </lineage>
</organism>
<keyword evidence="1" id="KW-1133">Transmembrane helix</keyword>